<evidence type="ECO:0000313" key="2">
    <source>
        <dbReference type="Proteomes" id="UP001345013"/>
    </source>
</evidence>
<gene>
    <name evidence="1" type="ORF">LTR24_004467</name>
</gene>
<keyword evidence="2" id="KW-1185">Reference proteome</keyword>
<accession>A0ABR0KBT2</accession>
<proteinExistence type="predicted"/>
<reference evidence="1 2" key="1">
    <citation type="submission" date="2023-08" db="EMBL/GenBank/DDBJ databases">
        <title>Black Yeasts Isolated from many extreme environments.</title>
        <authorList>
            <person name="Coleine C."/>
            <person name="Stajich J.E."/>
            <person name="Selbmann L."/>
        </authorList>
    </citation>
    <scope>NUCLEOTIDE SEQUENCE [LARGE SCALE GENOMIC DNA]</scope>
    <source>
        <strain evidence="1 2">CCFEE 5885</strain>
    </source>
</reference>
<protein>
    <submittedName>
        <fullName evidence="1">Uncharacterized protein</fullName>
    </submittedName>
</protein>
<dbReference type="PANTHER" id="PTHR36587">
    <property type="entry name" value="EXPRESSION SITE-ASSOCIATED GENE 3 (ESAG3)-LIKE PROTEIN"/>
    <property type="match status" value="1"/>
</dbReference>
<organism evidence="1 2">
    <name type="scientific">Lithohypha guttulata</name>
    <dbReference type="NCBI Taxonomy" id="1690604"/>
    <lineage>
        <taxon>Eukaryota</taxon>
        <taxon>Fungi</taxon>
        <taxon>Dikarya</taxon>
        <taxon>Ascomycota</taxon>
        <taxon>Pezizomycotina</taxon>
        <taxon>Eurotiomycetes</taxon>
        <taxon>Chaetothyriomycetidae</taxon>
        <taxon>Chaetothyriales</taxon>
        <taxon>Trichomeriaceae</taxon>
        <taxon>Lithohypha</taxon>
    </lineage>
</organism>
<dbReference type="EMBL" id="JAVRRG010000046">
    <property type="protein sequence ID" value="KAK5093206.1"/>
    <property type="molecule type" value="Genomic_DNA"/>
</dbReference>
<comment type="caution">
    <text evidence="1">The sequence shown here is derived from an EMBL/GenBank/DDBJ whole genome shotgun (WGS) entry which is preliminary data.</text>
</comment>
<sequence length="467" mass="52277">MPLPSTLFKRPGTLRSWACLVFAAILVVLALDVLSGHGLYSYSSAITGIRSLAHQELLLVIPATSSNHHLCQLLLSAAVLGYPAPTLINWGAPEDEDDYVQHLAKVETILNHLKALPSARDNDLYFMIDGYDAWFQLPPDILIQRYHSLVAKSSQRYPHGNVKDVVIFGQDKLCWPGSFSRAACWAVPNSTLPIYAFGPDTDHGIAEHNRPRWLNSGTIMGPVKDVRDVFAATLEMIQTNHTENSDQFYFANLFAAQAYARGPTDLDEWPQGPLPDGEELEYPNISPGQRTEYGIGIDYESAIFQTVAYYEDSITFNTLDHPSSGAQKTEQGVETYYQVALPPELVSSSPADLLKRGKSPPSLDDLPEPLRSWSSVPLGFNTVTKQVFPILHFTGKKGYREMWWHRNWFYPYAENILHRLQQSGGDAPTGKKQRPGVAGVWTTDPASPVLSWEYLCGRYEDYLFGRR</sequence>
<dbReference type="Proteomes" id="UP001345013">
    <property type="component" value="Unassembled WGS sequence"/>
</dbReference>
<name>A0ABR0KBT2_9EURO</name>
<dbReference type="PANTHER" id="PTHR36587:SF2">
    <property type="entry name" value="EXPRESSION SITE-ASSOCIATED GENE 3 (ESAG3)-LIKE PROTEIN"/>
    <property type="match status" value="1"/>
</dbReference>
<evidence type="ECO:0000313" key="1">
    <source>
        <dbReference type="EMBL" id="KAK5093206.1"/>
    </source>
</evidence>
<dbReference type="CDD" id="cd22997">
    <property type="entry name" value="GT_LH"/>
    <property type="match status" value="1"/>
</dbReference>